<keyword evidence="3" id="KW-0460">Magnesium</keyword>
<dbReference type="PROSITE" id="PS51462">
    <property type="entry name" value="NUDIX"/>
    <property type="match status" value="1"/>
</dbReference>
<keyword evidence="6" id="KW-1185">Reference proteome</keyword>
<protein>
    <submittedName>
        <fullName evidence="5">NUDIX hydrolase</fullName>
    </submittedName>
</protein>
<dbReference type="InterPro" id="IPR023353">
    <property type="entry name" value="LemA-like_dom_sf"/>
</dbReference>
<dbReference type="Gene3D" id="3.90.79.10">
    <property type="entry name" value="Nucleoside Triphosphate Pyrophosphohydrolase"/>
    <property type="match status" value="1"/>
</dbReference>
<dbReference type="KEGG" id="nml:Namu_3417"/>
<evidence type="ECO:0000256" key="1">
    <source>
        <dbReference type="ARBA" id="ARBA00001946"/>
    </source>
</evidence>
<dbReference type="SUPFAM" id="SSF140478">
    <property type="entry name" value="LemA-like"/>
    <property type="match status" value="1"/>
</dbReference>
<name>C8XE42_NAKMY</name>
<reference evidence="6" key="1">
    <citation type="submission" date="2009-09" db="EMBL/GenBank/DDBJ databases">
        <title>The complete genome of Nakamurella multipartita DSM 44233.</title>
        <authorList>
            <consortium name="US DOE Joint Genome Institute (JGI-PGF)"/>
            <person name="Lucas S."/>
            <person name="Copeland A."/>
            <person name="Lapidus A."/>
            <person name="Glavina del Rio T."/>
            <person name="Dalin E."/>
            <person name="Tice H."/>
            <person name="Bruce D."/>
            <person name="Goodwin L."/>
            <person name="Pitluck S."/>
            <person name="Kyrpides N."/>
            <person name="Mavromatis K."/>
            <person name="Ivanova N."/>
            <person name="Ovchinnikova G."/>
            <person name="Sims D."/>
            <person name="Meincke L."/>
            <person name="Brettin T."/>
            <person name="Detter J.C."/>
            <person name="Han C."/>
            <person name="Larimer F."/>
            <person name="Land M."/>
            <person name="Hauser L."/>
            <person name="Markowitz V."/>
            <person name="Cheng J.-F."/>
            <person name="Hugenholtz P."/>
            <person name="Woyke T."/>
            <person name="Wu D."/>
            <person name="Klenk H.-P."/>
            <person name="Eisen J.A."/>
        </authorList>
    </citation>
    <scope>NUCLEOTIDE SEQUENCE [LARGE SCALE GENOMIC DNA]</scope>
    <source>
        <strain evidence="6">ATCC 700099 / DSM 44233 / CIP 104796 / JCM 9543 / NBRC 105858 / Y-104</strain>
    </source>
</reference>
<evidence type="ECO:0000259" key="4">
    <source>
        <dbReference type="PROSITE" id="PS51462"/>
    </source>
</evidence>
<dbReference type="InParanoid" id="C8XE42"/>
<organism evidence="5 6">
    <name type="scientific">Nakamurella multipartita (strain ATCC 700099 / DSM 44233 / CIP 104796 / JCM 9543 / NBRC 105858 / Y-104)</name>
    <name type="common">Microsphaera multipartita</name>
    <dbReference type="NCBI Taxonomy" id="479431"/>
    <lineage>
        <taxon>Bacteria</taxon>
        <taxon>Bacillati</taxon>
        <taxon>Actinomycetota</taxon>
        <taxon>Actinomycetes</taxon>
        <taxon>Nakamurellales</taxon>
        <taxon>Nakamurellaceae</taxon>
        <taxon>Nakamurella</taxon>
    </lineage>
</organism>
<accession>C8XE42</accession>
<gene>
    <name evidence="5" type="ordered locus">Namu_3417</name>
</gene>
<dbReference type="STRING" id="479431.Namu_3417"/>
<dbReference type="SUPFAM" id="SSF55811">
    <property type="entry name" value="Nudix"/>
    <property type="match status" value="1"/>
</dbReference>
<sequence length="341" mass="37181" precursor="true">MTTTIVVLLVVLLLIAALRLWLTANRLDRLHVRTEAAWSALEGALSRRVVAARAVAATGGLPPAQADELRRVADAADRADRAHRADAENDLARVLSLLPPPNEEHLAAELADANERVLLARRFYNDAVRDTRALRSVWFTRIFGLAGRAALPDYFEITESSAKAEPGAVAAPVRRTAARVLLVDDRARVLLLSGTDPKVGSRWWITPGGGVEGQEPLVQTAVRELAEETGLQLQPAELIGPVWRRVARFHFTGVDYEQTEFYFAASFVTAAPGGADRSPPAFDASGHTNDERLTLTGQRWWTGEELRSTGEDVYPRQLATRLPDVVAALQGCDDVGTVDVD</sequence>
<dbReference type="InterPro" id="IPR020084">
    <property type="entry name" value="NUDIX_hydrolase_CS"/>
</dbReference>
<keyword evidence="2 5" id="KW-0378">Hydrolase</keyword>
<dbReference type="RefSeq" id="WP_015748611.1">
    <property type="nucleotide sequence ID" value="NC_013235.1"/>
</dbReference>
<dbReference type="HOGENOM" id="CLU_050208_0_0_11"/>
<feature type="domain" description="Nudix hydrolase" evidence="4">
    <location>
        <begin position="172"/>
        <end position="324"/>
    </location>
</feature>
<dbReference type="Proteomes" id="UP000002218">
    <property type="component" value="Chromosome"/>
</dbReference>
<dbReference type="eggNOG" id="COG1051">
    <property type="taxonomic scope" value="Bacteria"/>
</dbReference>
<dbReference type="GO" id="GO:0016787">
    <property type="term" value="F:hydrolase activity"/>
    <property type="evidence" value="ECO:0007669"/>
    <property type="project" value="UniProtKB-KW"/>
</dbReference>
<evidence type="ECO:0000256" key="3">
    <source>
        <dbReference type="ARBA" id="ARBA00022842"/>
    </source>
</evidence>
<evidence type="ECO:0000256" key="2">
    <source>
        <dbReference type="ARBA" id="ARBA00022801"/>
    </source>
</evidence>
<dbReference type="PANTHER" id="PTHR43046">
    <property type="entry name" value="GDP-MANNOSE MANNOSYL HYDROLASE"/>
    <property type="match status" value="1"/>
</dbReference>
<evidence type="ECO:0000313" key="5">
    <source>
        <dbReference type="EMBL" id="ACV79745.1"/>
    </source>
</evidence>
<proteinExistence type="predicted"/>
<dbReference type="PROSITE" id="PS00893">
    <property type="entry name" value="NUDIX_BOX"/>
    <property type="match status" value="1"/>
</dbReference>
<evidence type="ECO:0000313" key="6">
    <source>
        <dbReference type="Proteomes" id="UP000002218"/>
    </source>
</evidence>
<dbReference type="CDD" id="cd04685">
    <property type="entry name" value="NUDIX_Hydrolase"/>
    <property type="match status" value="1"/>
</dbReference>
<dbReference type="InterPro" id="IPR015797">
    <property type="entry name" value="NUDIX_hydrolase-like_dom_sf"/>
</dbReference>
<dbReference type="Gene3D" id="1.20.1440.20">
    <property type="entry name" value="LemA-like domain"/>
    <property type="match status" value="1"/>
</dbReference>
<dbReference type="InterPro" id="IPR000086">
    <property type="entry name" value="NUDIX_hydrolase_dom"/>
</dbReference>
<dbReference type="PANTHER" id="PTHR43046:SF12">
    <property type="entry name" value="GDP-MANNOSE MANNOSYL HYDROLASE"/>
    <property type="match status" value="1"/>
</dbReference>
<comment type="cofactor">
    <cofactor evidence="1">
        <name>Mg(2+)</name>
        <dbReference type="ChEBI" id="CHEBI:18420"/>
    </cofactor>
</comment>
<dbReference type="AlphaFoldDB" id="C8XE42"/>
<dbReference type="EMBL" id="CP001737">
    <property type="protein sequence ID" value="ACV79745.1"/>
    <property type="molecule type" value="Genomic_DNA"/>
</dbReference>
<reference evidence="5 6" key="2">
    <citation type="journal article" date="2010" name="Stand. Genomic Sci.">
        <title>Complete genome sequence of Nakamurella multipartita type strain (Y-104).</title>
        <authorList>
            <person name="Tice H."/>
            <person name="Mayilraj S."/>
            <person name="Sims D."/>
            <person name="Lapidus A."/>
            <person name="Nolan M."/>
            <person name="Lucas S."/>
            <person name="Glavina Del Rio T."/>
            <person name="Copeland A."/>
            <person name="Cheng J.F."/>
            <person name="Meincke L."/>
            <person name="Bruce D."/>
            <person name="Goodwin L."/>
            <person name="Pitluck S."/>
            <person name="Ivanova N."/>
            <person name="Mavromatis K."/>
            <person name="Ovchinnikova G."/>
            <person name="Pati A."/>
            <person name="Chen A."/>
            <person name="Palaniappan K."/>
            <person name="Land M."/>
            <person name="Hauser L."/>
            <person name="Chang Y.J."/>
            <person name="Jeffries C.D."/>
            <person name="Detter J.C."/>
            <person name="Brettin T."/>
            <person name="Rohde M."/>
            <person name="Goker M."/>
            <person name="Bristow J."/>
            <person name="Eisen J.A."/>
            <person name="Markowitz V."/>
            <person name="Hugenholtz P."/>
            <person name="Kyrpides N.C."/>
            <person name="Klenk H.P."/>
            <person name="Chen F."/>
        </authorList>
    </citation>
    <scope>NUCLEOTIDE SEQUENCE [LARGE SCALE GENOMIC DNA]</scope>
    <source>
        <strain evidence="6">ATCC 700099 / DSM 44233 / CIP 104796 / JCM 9543 / NBRC 105858 / Y-104</strain>
    </source>
</reference>
<dbReference type="Pfam" id="PF00293">
    <property type="entry name" value="NUDIX"/>
    <property type="match status" value="1"/>
</dbReference>